<dbReference type="PANTHER" id="PTHR43377:SF2">
    <property type="entry name" value="BINDING ROSSMANN FOLD OXIDOREDUCTASE, PUTATIVE (AFU_ORTHOLOGUE AFUA_4G00560)-RELATED"/>
    <property type="match status" value="1"/>
</dbReference>
<evidence type="ECO:0000259" key="2">
    <source>
        <dbReference type="Pfam" id="PF02894"/>
    </source>
</evidence>
<reference evidence="3 4" key="1">
    <citation type="journal article" date="1992" name="Lakartidningen">
        <title>[Penicillin V and not amoxicillin is the first choice preparation in acute otitis].</title>
        <authorList>
            <person name="Kamme C."/>
            <person name="Lundgren K."/>
            <person name="Prellner K."/>
        </authorList>
    </citation>
    <scope>NUCLEOTIDE SEQUENCE [LARGE SCALE GENOMIC DNA]</scope>
    <source>
        <strain evidence="3 4">PC5538III-hc</strain>
    </source>
</reference>
<gene>
    <name evidence="3" type="ORF">EPJ72_06660</name>
</gene>
<feature type="domain" description="Gfo/Idh/MocA-like oxidoreductase C-terminal" evidence="2">
    <location>
        <begin position="149"/>
        <end position="429"/>
    </location>
</feature>
<accession>A0A5C8EU86</accession>
<dbReference type="GO" id="GO:0000166">
    <property type="term" value="F:nucleotide binding"/>
    <property type="evidence" value="ECO:0007669"/>
    <property type="project" value="InterPro"/>
</dbReference>
<evidence type="ECO:0000259" key="1">
    <source>
        <dbReference type="Pfam" id="PF01408"/>
    </source>
</evidence>
<dbReference type="Proteomes" id="UP000323176">
    <property type="component" value="Unassembled WGS sequence"/>
</dbReference>
<dbReference type="Gene3D" id="3.40.50.720">
    <property type="entry name" value="NAD(P)-binding Rossmann-like Domain"/>
    <property type="match status" value="1"/>
</dbReference>
<organism evidence="3 4">
    <name type="scientific">Brachyspira pilosicoli</name>
    <name type="common">Serpulina pilosicoli</name>
    <dbReference type="NCBI Taxonomy" id="52584"/>
    <lineage>
        <taxon>Bacteria</taxon>
        <taxon>Pseudomonadati</taxon>
        <taxon>Spirochaetota</taxon>
        <taxon>Spirochaetia</taxon>
        <taxon>Brachyspirales</taxon>
        <taxon>Brachyspiraceae</taxon>
        <taxon>Brachyspira</taxon>
    </lineage>
</organism>
<protein>
    <submittedName>
        <fullName evidence="3">Gfo/Idh/MocA family oxidoreductase</fullName>
    </submittedName>
</protein>
<feature type="domain" description="Gfo/Idh/MocA-like oxidoreductase N-terminal" evidence="1">
    <location>
        <begin position="11"/>
        <end position="137"/>
    </location>
</feature>
<dbReference type="InterPro" id="IPR051450">
    <property type="entry name" value="Gfo/Idh/MocA_Oxidoreductases"/>
</dbReference>
<dbReference type="InterPro" id="IPR004104">
    <property type="entry name" value="Gfo/Idh/MocA-like_OxRdtase_C"/>
</dbReference>
<evidence type="ECO:0000313" key="3">
    <source>
        <dbReference type="EMBL" id="TXJ41577.1"/>
    </source>
</evidence>
<dbReference type="SUPFAM" id="SSF55347">
    <property type="entry name" value="Glyceraldehyde-3-phosphate dehydrogenase-like, C-terminal domain"/>
    <property type="match status" value="1"/>
</dbReference>
<dbReference type="Gene3D" id="3.30.360.10">
    <property type="entry name" value="Dihydrodipicolinate Reductase, domain 2"/>
    <property type="match status" value="1"/>
</dbReference>
<dbReference type="PANTHER" id="PTHR43377">
    <property type="entry name" value="BILIVERDIN REDUCTASE A"/>
    <property type="match status" value="1"/>
</dbReference>
<dbReference type="SUPFAM" id="SSF51735">
    <property type="entry name" value="NAD(P)-binding Rossmann-fold domains"/>
    <property type="match status" value="1"/>
</dbReference>
<dbReference type="Pfam" id="PF02894">
    <property type="entry name" value="GFO_IDH_MocA_C"/>
    <property type="match status" value="1"/>
</dbReference>
<sequence length="439" mass="49378">MRSYYIMSNKIKIAVIGAGNRYLFAYSSYIKKHSNDIELVAIADISEERRKIVGDFHELKQEQIFSDWKPMLEYIKDKNVNGVFITTSDKDHYLPAMECLRRGYHLMLEKPMSPNIQECIDMVNLANEKKLIVMVAHVLRYTPFFMKIKEIIKSGVIGKVQTIAHNENILAFHMAHSFVRGNWGNSNTSSPIILAKSCHDLDILVSLVGDDKECTHVAGFGNLGHFKKECAPKGATERCSDKCPVYKTCPYSVDVYYHLMDKRERSFATVVAPANTKEALTEALKTSPYGRCVYHCDNNVCDHMSNIIEFNDGTTVTFELTAFTDEMSRTIKVMGSHGQIRATTETDTVEVSVFGAGDGDYKNKNLTVYHPLQEAQKSNPEVSGHDGGDDRFMAGFVSALRGETEPFTSASVSLKSHLMAFALEKSRLEHKVIDMSSFK</sequence>
<comment type="caution">
    <text evidence="3">The sequence shown here is derived from an EMBL/GenBank/DDBJ whole genome shotgun (WGS) entry which is preliminary data.</text>
</comment>
<proteinExistence type="predicted"/>
<dbReference type="InterPro" id="IPR036291">
    <property type="entry name" value="NAD(P)-bd_dom_sf"/>
</dbReference>
<dbReference type="InterPro" id="IPR000683">
    <property type="entry name" value="Gfo/Idh/MocA-like_OxRdtase_N"/>
</dbReference>
<name>A0A5C8EU86_BRAPL</name>
<dbReference type="Pfam" id="PF01408">
    <property type="entry name" value="GFO_IDH_MocA"/>
    <property type="match status" value="1"/>
</dbReference>
<dbReference type="AlphaFoldDB" id="A0A5C8EU86"/>
<dbReference type="EMBL" id="SAXY01000043">
    <property type="protein sequence ID" value="TXJ41577.1"/>
    <property type="molecule type" value="Genomic_DNA"/>
</dbReference>
<evidence type="ECO:0000313" key="4">
    <source>
        <dbReference type="Proteomes" id="UP000323176"/>
    </source>
</evidence>